<evidence type="ECO:0000256" key="3">
    <source>
        <dbReference type="ARBA" id="ARBA00023239"/>
    </source>
</evidence>
<dbReference type="InterPro" id="IPR000362">
    <property type="entry name" value="Fumarate_lyase_fam"/>
</dbReference>
<dbReference type="PANTHER" id="PTHR42696:SF2">
    <property type="entry name" value="ASPARTATE AMMONIA-LYASE"/>
    <property type="match status" value="1"/>
</dbReference>
<dbReference type="InterPro" id="IPR022761">
    <property type="entry name" value="Fumarate_lyase_N"/>
</dbReference>
<feature type="domain" description="Fumarase C C-terminal" evidence="5">
    <location>
        <begin position="429"/>
        <end position="481"/>
    </location>
</feature>
<evidence type="ECO:0000256" key="1">
    <source>
        <dbReference type="ARBA" id="ARBA00001494"/>
    </source>
</evidence>
<gene>
    <name evidence="6" type="ORF">SAMN02745190_01997</name>
</gene>
<dbReference type="STRING" id="1123243.SAMN02745190_01997"/>
<evidence type="ECO:0000259" key="4">
    <source>
        <dbReference type="Pfam" id="PF00206"/>
    </source>
</evidence>
<sequence length="503" mass="55629">MLRIEIYTHEHLEKILFDMKGCDMMRKEHDFLGEMEVPDEVYYGVQTVRAMENFHITGEEVDKEFIQAVVMVKKAAALANMDTGRMKPEIGNALVAAADEILSGALLDQFPVDPIQGGAGTSVNMNVNEVLTNRALELTGHKKGEYQFISPNNHANMAQSTNDVFPTAIKVCMRYKAKKLIEALKRLAVELDKKAVEFKDVVKMGRTHLQDAIPITVGQEMASYASAVRRGIRRIQGASASNLLVMNMGGTAIGTGLNAEPEYIERVRIRLSEVTGEEYHTAENLTDATNNTDLFADMAAATKVTALVLIKMANDFRLMASGPCCGLGELKLPMRQPGSSIMPGKVNPVIAEVLDQACYQVIACDLAVTFGVENGQFELNVMEPVISYNMFLSMRCLTNAINTFVDNLLVNLEVNEERCRELVEHSVGIITALMPHIGYENCSALAKEAYETGRPVRDLVLEHEYLTADQLDHILLPREMTTPGIAGAAYHEYRNSLAHLKKD</sequence>
<dbReference type="FunFam" id="1.20.200.10:FF:000001">
    <property type="entry name" value="Fumarate hydratase, mitochondrial"/>
    <property type="match status" value="1"/>
</dbReference>
<dbReference type="PROSITE" id="PS00163">
    <property type="entry name" value="FUMARATE_LYASES"/>
    <property type="match status" value="1"/>
</dbReference>
<dbReference type="GO" id="GO:0008797">
    <property type="term" value="F:aspartate ammonia-lyase activity"/>
    <property type="evidence" value="ECO:0007669"/>
    <property type="project" value="UniProtKB-EC"/>
</dbReference>
<protein>
    <recommendedName>
        <fullName evidence="2">aspartate ammonia-lyase</fullName>
        <ecNumber evidence="2">4.3.1.1</ecNumber>
    </recommendedName>
</protein>
<evidence type="ECO:0000259" key="5">
    <source>
        <dbReference type="Pfam" id="PF10415"/>
    </source>
</evidence>
<proteinExistence type="predicted"/>
<dbReference type="InterPro" id="IPR020557">
    <property type="entry name" value="Fumarate_lyase_CS"/>
</dbReference>
<dbReference type="PRINTS" id="PR00149">
    <property type="entry name" value="FUMRATELYASE"/>
</dbReference>
<dbReference type="EMBL" id="FQUG01000008">
    <property type="protein sequence ID" value="SHF16751.1"/>
    <property type="molecule type" value="Genomic_DNA"/>
</dbReference>
<dbReference type="PANTHER" id="PTHR42696">
    <property type="entry name" value="ASPARTATE AMMONIA-LYASE"/>
    <property type="match status" value="1"/>
</dbReference>
<dbReference type="GO" id="GO:0006531">
    <property type="term" value="P:aspartate metabolic process"/>
    <property type="evidence" value="ECO:0007669"/>
    <property type="project" value="TreeGrafter"/>
</dbReference>
<dbReference type="Gene3D" id="1.10.40.30">
    <property type="entry name" value="Fumarase/aspartase (C-terminal domain)"/>
    <property type="match status" value="1"/>
</dbReference>
<feature type="domain" description="Fumarate lyase N-terminal" evidence="4">
    <location>
        <begin position="33"/>
        <end position="362"/>
    </location>
</feature>
<evidence type="ECO:0000313" key="7">
    <source>
        <dbReference type="Proteomes" id="UP000184404"/>
    </source>
</evidence>
<dbReference type="PRINTS" id="PR00145">
    <property type="entry name" value="ARGSUCLYASE"/>
</dbReference>
<keyword evidence="3 6" id="KW-0456">Lyase</keyword>
<keyword evidence="7" id="KW-1185">Reference proteome</keyword>
<dbReference type="Gene3D" id="1.10.275.10">
    <property type="entry name" value="Fumarase/aspartase (N-terminal domain)"/>
    <property type="match status" value="1"/>
</dbReference>
<comment type="catalytic activity">
    <reaction evidence="1">
        <text>L-aspartate = fumarate + NH4(+)</text>
        <dbReference type="Rhea" id="RHEA:16601"/>
        <dbReference type="ChEBI" id="CHEBI:28938"/>
        <dbReference type="ChEBI" id="CHEBI:29806"/>
        <dbReference type="ChEBI" id="CHEBI:29991"/>
        <dbReference type="EC" id="4.3.1.1"/>
    </reaction>
</comment>
<dbReference type="NCBIfam" id="NF008909">
    <property type="entry name" value="PRK12273.1"/>
    <property type="match status" value="1"/>
</dbReference>
<dbReference type="GO" id="GO:0006099">
    <property type="term" value="P:tricarboxylic acid cycle"/>
    <property type="evidence" value="ECO:0007669"/>
    <property type="project" value="InterPro"/>
</dbReference>
<dbReference type="Pfam" id="PF00206">
    <property type="entry name" value="Lyase_1"/>
    <property type="match status" value="1"/>
</dbReference>
<dbReference type="SUPFAM" id="SSF48557">
    <property type="entry name" value="L-aspartase-like"/>
    <property type="match status" value="1"/>
</dbReference>
<dbReference type="FunFam" id="1.10.275.10:FF:000001">
    <property type="entry name" value="Fumarate hydratase, mitochondrial"/>
    <property type="match status" value="1"/>
</dbReference>
<dbReference type="InterPro" id="IPR051546">
    <property type="entry name" value="Aspartate_Ammonia-Lyase"/>
</dbReference>
<dbReference type="Proteomes" id="UP000184404">
    <property type="component" value="Unassembled WGS sequence"/>
</dbReference>
<dbReference type="InterPro" id="IPR008948">
    <property type="entry name" value="L-Aspartase-like"/>
</dbReference>
<accession>A0A1M4ZFG4</accession>
<dbReference type="AlphaFoldDB" id="A0A1M4ZFG4"/>
<evidence type="ECO:0000256" key="2">
    <source>
        <dbReference type="ARBA" id="ARBA00012992"/>
    </source>
</evidence>
<dbReference type="GO" id="GO:0005829">
    <property type="term" value="C:cytosol"/>
    <property type="evidence" value="ECO:0007669"/>
    <property type="project" value="TreeGrafter"/>
</dbReference>
<reference evidence="6 7" key="1">
    <citation type="submission" date="2016-11" db="EMBL/GenBank/DDBJ databases">
        <authorList>
            <person name="Jaros S."/>
            <person name="Januszkiewicz K."/>
            <person name="Wedrychowicz H."/>
        </authorList>
    </citation>
    <scope>NUCLEOTIDE SEQUENCE [LARGE SCALE GENOMIC DNA]</scope>
    <source>
        <strain evidence="6 7">DSM 10502</strain>
    </source>
</reference>
<evidence type="ECO:0000313" key="6">
    <source>
        <dbReference type="EMBL" id="SHF16751.1"/>
    </source>
</evidence>
<dbReference type="Gene3D" id="1.20.200.10">
    <property type="entry name" value="Fumarase/aspartase (Central domain)"/>
    <property type="match status" value="1"/>
</dbReference>
<dbReference type="InterPro" id="IPR024083">
    <property type="entry name" value="Fumarase/histidase_N"/>
</dbReference>
<dbReference type="FunFam" id="1.10.40.30:FF:000002">
    <property type="entry name" value="Fumarate hydratase class II"/>
    <property type="match status" value="1"/>
</dbReference>
<name>A0A1M4ZFG4_9FIRM</name>
<organism evidence="6 7">
    <name type="scientific">Schwartzia succinivorans DSM 10502</name>
    <dbReference type="NCBI Taxonomy" id="1123243"/>
    <lineage>
        <taxon>Bacteria</taxon>
        <taxon>Bacillati</taxon>
        <taxon>Bacillota</taxon>
        <taxon>Negativicutes</taxon>
        <taxon>Selenomonadales</taxon>
        <taxon>Selenomonadaceae</taxon>
        <taxon>Schwartzia</taxon>
    </lineage>
</organism>
<dbReference type="InterPro" id="IPR018951">
    <property type="entry name" value="Fumarase_C_C"/>
</dbReference>
<dbReference type="EC" id="4.3.1.1" evidence="2"/>
<dbReference type="CDD" id="cd01357">
    <property type="entry name" value="Aspartase"/>
    <property type="match status" value="1"/>
</dbReference>
<dbReference type="Pfam" id="PF10415">
    <property type="entry name" value="FumaraseC_C"/>
    <property type="match status" value="1"/>
</dbReference>